<feature type="domain" description="HTH psq-type" evidence="2">
    <location>
        <begin position="39"/>
        <end position="73"/>
    </location>
</feature>
<dbReference type="InterPro" id="IPR009057">
    <property type="entry name" value="Homeodomain-like_sf"/>
</dbReference>
<dbReference type="EMBL" id="VTPC01003237">
    <property type="protein sequence ID" value="KAF2898819.1"/>
    <property type="molecule type" value="Genomic_DNA"/>
</dbReference>
<dbReference type="AlphaFoldDB" id="A0A8K0D6M5"/>
<dbReference type="SUPFAM" id="SSF46689">
    <property type="entry name" value="Homeodomain-like"/>
    <property type="match status" value="1"/>
</dbReference>
<sequence>MENYIPYKQESPREYFTQLIKKVRNRKRKSEIGLTDKATMMQAVQNILDGGLPVKQAAIRLKIPRTTLSRYVKKCKNEDIDWQQVTSHEVPRMARITTFVKY</sequence>
<evidence type="ECO:0000313" key="3">
    <source>
        <dbReference type="EMBL" id="KAF2898819.1"/>
    </source>
</evidence>
<evidence type="ECO:0000313" key="4">
    <source>
        <dbReference type="Proteomes" id="UP000801492"/>
    </source>
</evidence>
<gene>
    <name evidence="3" type="ORF">ILUMI_07356</name>
</gene>
<dbReference type="InterPro" id="IPR007889">
    <property type="entry name" value="HTH_Psq"/>
</dbReference>
<comment type="caution">
    <text evidence="3">The sequence shown here is derived from an EMBL/GenBank/DDBJ whole genome shotgun (WGS) entry which is preliminary data.</text>
</comment>
<dbReference type="GO" id="GO:0005634">
    <property type="term" value="C:nucleus"/>
    <property type="evidence" value="ECO:0007669"/>
    <property type="project" value="UniProtKB-SubCell"/>
</dbReference>
<dbReference type="Proteomes" id="UP000801492">
    <property type="component" value="Unassembled WGS sequence"/>
</dbReference>
<dbReference type="OrthoDB" id="6752284at2759"/>
<reference evidence="3" key="1">
    <citation type="submission" date="2019-08" db="EMBL/GenBank/DDBJ databases">
        <title>The genome of the North American firefly Photinus pyralis.</title>
        <authorList>
            <consortium name="Photinus pyralis genome working group"/>
            <person name="Fallon T.R."/>
            <person name="Sander Lower S.E."/>
            <person name="Weng J.-K."/>
        </authorList>
    </citation>
    <scope>NUCLEOTIDE SEQUENCE</scope>
    <source>
        <strain evidence="3">TRF0915ILg1</strain>
        <tissue evidence="3">Whole body</tissue>
    </source>
</reference>
<evidence type="ECO:0000256" key="1">
    <source>
        <dbReference type="ARBA" id="ARBA00004123"/>
    </source>
</evidence>
<evidence type="ECO:0000259" key="2">
    <source>
        <dbReference type="Pfam" id="PF05225"/>
    </source>
</evidence>
<keyword evidence="4" id="KW-1185">Reference proteome</keyword>
<dbReference type="Gene3D" id="1.10.10.60">
    <property type="entry name" value="Homeodomain-like"/>
    <property type="match status" value="1"/>
</dbReference>
<protein>
    <recommendedName>
        <fullName evidence="2">HTH psq-type domain-containing protein</fullName>
    </recommendedName>
</protein>
<organism evidence="3 4">
    <name type="scientific">Ignelater luminosus</name>
    <name type="common">Cucubano</name>
    <name type="synonym">Pyrophorus luminosus</name>
    <dbReference type="NCBI Taxonomy" id="2038154"/>
    <lineage>
        <taxon>Eukaryota</taxon>
        <taxon>Metazoa</taxon>
        <taxon>Ecdysozoa</taxon>
        <taxon>Arthropoda</taxon>
        <taxon>Hexapoda</taxon>
        <taxon>Insecta</taxon>
        <taxon>Pterygota</taxon>
        <taxon>Neoptera</taxon>
        <taxon>Endopterygota</taxon>
        <taxon>Coleoptera</taxon>
        <taxon>Polyphaga</taxon>
        <taxon>Elateriformia</taxon>
        <taxon>Elateroidea</taxon>
        <taxon>Elateridae</taxon>
        <taxon>Agrypninae</taxon>
        <taxon>Pyrophorini</taxon>
        <taxon>Ignelater</taxon>
    </lineage>
</organism>
<dbReference type="GO" id="GO:0003677">
    <property type="term" value="F:DNA binding"/>
    <property type="evidence" value="ECO:0007669"/>
    <property type="project" value="InterPro"/>
</dbReference>
<comment type="subcellular location">
    <subcellularLocation>
        <location evidence="1">Nucleus</location>
    </subcellularLocation>
</comment>
<name>A0A8K0D6M5_IGNLU</name>
<accession>A0A8K0D6M5</accession>
<dbReference type="Pfam" id="PF05225">
    <property type="entry name" value="HTH_psq"/>
    <property type="match status" value="1"/>
</dbReference>
<proteinExistence type="predicted"/>